<dbReference type="AlphaFoldDB" id="A0A956NEW3"/>
<dbReference type="Pfam" id="PF07494">
    <property type="entry name" value="Reg_prop"/>
    <property type="match status" value="5"/>
</dbReference>
<dbReference type="InterPro" id="IPR036890">
    <property type="entry name" value="HATPase_C_sf"/>
</dbReference>
<gene>
    <name evidence="5" type="ORF">KDA27_15605</name>
</gene>
<dbReference type="Pfam" id="PF07495">
    <property type="entry name" value="Y_Y_Y"/>
    <property type="match status" value="1"/>
</dbReference>
<dbReference type="Gene3D" id="2.60.40.10">
    <property type="entry name" value="Immunoglobulins"/>
    <property type="match status" value="1"/>
</dbReference>
<dbReference type="PANTHER" id="PTHR43547:SF2">
    <property type="entry name" value="HYBRID SIGNAL TRANSDUCTION HISTIDINE KINASE C"/>
    <property type="match status" value="1"/>
</dbReference>
<dbReference type="Proteomes" id="UP000739538">
    <property type="component" value="Unassembled WGS sequence"/>
</dbReference>
<evidence type="ECO:0000256" key="2">
    <source>
        <dbReference type="SAM" id="MobiDB-lite"/>
    </source>
</evidence>
<dbReference type="InterPro" id="IPR015943">
    <property type="entry name" value="WD40/YVTN_repeat-like_dom_sf"/>
</dbReference>
<evidence type="ECO:0000313" key="6">
    <source>
        <dbReference type="Proteomes" id="UP000739538"/>
    </source>
</evidence>
<organism evidence="5 6">
    <name type="scientific">Eiseniibacteriota bacterium</name>
    <dbReference type="NCBI Taxonomy" id="2212470"/>
    <lineage>
        <taxon>Bacteria</taxon>
        <taxon>Candidatus Eiseniibacteriota</taxon>
    </lineage>
</organism>
<evidence type="ECO:0000256" key="1">
    <source>
        <dbReference type="ARBA" id="ARBA00022553"/>
    </source>
</evidence>
<protein>
    <recommendedName>
        <fullName evidence="4">Histidine kinase/HSP90-like ATPase domain-containing protein</fullName>
    </recommendedName>
</protein>
<evidence type="ECO:0000259" key="4">
    <source>
        <dbReference type="SMART" id="SM00387"/>
    </source>
</evidence>
<dbReference type="InterPro" id="IPR011123">
    <property type="entry name" value="Y_Y_Y"/>
</dbReference>
<dbReference type="SMART" id="SM00387">
    <property type="entry name" value="HATPase_c"/>
    <property type="match status" value="1"/>
</dbReference>
<dbReference type="GO" id="GO:0000155">
    <property type="term" value="F:phosphorelay sensor kinase activity"/>
    <property type="evidence" value="ECO:0007669"/>
    <property type="project" value="InterPro"/>
</dbReference>
<evidence type="ECO:0000313" key="5">
    <source>
        <dbReference type="EMBL" id="MCA9757231.1"/>
    </source>
</evidence>
<reference evidence="5" key="2">
    <citation type="journal article" date="2021" name="Microbiome">
        <title>Successional dynamics and alternative stable states in a saline activated sludge microbial community over 9 years.</title>
        <authorList>
            <person name="Wang Y."/>
            <person name="Ye J."/>
            <person name="Ju F."/>
            <person name="Liu L."/>
            <person name="Boyd J.A."/>
            <person name="Deng Y."/>
            <person name="Parks D.H."/>
            <person name="Jiang X."/>
            <person name="Yin X."/>
            <person name="Woodcroft B.J."/>
            <person name="Tyson G.W."/>
            <person name="Hugenholtz P."/>
            <person name="Polz M.F."/>
            <person name="Zhang T."/>
        </authorList>
    </citation>
    <scope>NUCLEOTIDE SEQUENCE</scope>
    <source>
        <strain evidence="5">HKST-UBA02</strain>
    </source>
</reference>
<dbReference type="GO" id="GO:0016020">
    <property type="term" value="C:membrane"/>
    <property type="evidence" value="ECO:0007669"/>
    <property type="project" value="InterPro"/>
</dbReference>
<keyword evidence="3" id="KW-1133">Transmembrane helix</keyword>
<accession>A0A956NEW3</accession>
<dbReference type="Gene3D" id="1.20.5.1930">
    <property type="match status" value="1"/>
</dbReference>
<dbReference type="Gene3D" id="3.30.565.10">
    <property type="entry name" value="Histidine kinase-like ATPase, C-terminal domain"/>
    <property type="match status" value="1"/>
</dbReference>
<feature type="region of interest" description="Disordered" evidence="2">
    <location>
        <begin position="273"/>
        <end position="297"/>
    </location>
</feature>
<dbReference type="GO" id="GO:0046983">
    <property type="term" value="F:protein dimerization activity"/>
    <property type="evidence" value="ECO:0007669"/>
    <property type="project" value="InterPro"/>
</dbReference>
<dbReference type="EMBL" id="JAGQHS010000088">
    <property type="protein sequence ID" value="MCA9757231.1"/>
    <property type="molecule type" value="Genomic_DNA"/>
</dbReference>
<dbReference type="InterPro" id="IPR013783">
    <property type="entry name" value="Ig-like_fold"/>
</dbReference>
<feature type="transmembrane region" description="Helical" evidence="3">
    <location>
        <begin position="849"/>
        <end position="868"/>
    </location>
</feature>
<dbReference type="InterPro" id="IPR011712">
    <property type="entry name" value="Sig_transdc_His_kin_sub3_dim/P"/>
</dbReference>
<feature type="domain" description="Histidine kinase/HSP90-like ATPase" evidence="4">
    <location>
        <begin position="1009"/>
        <end position="1103"/>
    </location>
</feature>
<dbReference type="Pfam" id="PF07730">
    <property type="entry name" value="HisKA_3"/>
    <property type="match status" value="1"/>
</dbReference>
<sequence>MLLKRHRFPWPMLVALLMLQPRAGNGFVLKCDVAPEFQSISIEQGLSNDRVNQVFQDSRGFLWISTTDGLNRYDGHEVRVYRHDPNDPRSIAANWISGVAEDAAGDIWVLFGIGGTDRFDRDRELFQHFRSDPAHPNSLPRDDLSSAHLFPDGSFWFGSGAGWIVVERPESVGSNGSRLATDSSHPEVQFRRITSEDVREREVVGGTLAWLESSGTWIGTTHGLFHRDSSGRNLHCIDTRPTSALALSATGRIWVGRRDGSVALLDPRTRSDELGFTLPTSSSPSAPAPGDPSAREGNAVGIVDLAEDSRGQLWILEASGQLFRYNPSIDRLDSIHVPAFVFDILPDDVGSLALGTSHGFGIYDPTNDRVTLHSLSREPHQEAGVPAAQEPVLHLFEGRSGELWLGTWGAGLERWNERATHFRFDPIERVTALATDESGALWVGTTNGLERRRERKSDWRSGLTDMETSDPLEERDRVLRGAPISALALGDRGLWIASDRRLLLLTGKGELETIWECAISINVLLEDRSGRLWIGTNDSAWQLAPDAETPVRLDASASPLEDALFESRVHALAEGADGRIWFGTYVGGLSALDPTSGRFEHFRFDDEDPSSLNNLSVNTLFVDAGGTLWVGTYSGGLDRFLPESGTFQHLTEREGLAGNQVLGILEDGWGQLWISTNQGLSRLDPETNEFQNFGWNDGLVAQPFELGACASAPDRHLVFGGRGGLIRFDPSQVDTRQTTPSVALTAFRIADTRTSREARRGTDGRLSLGPKEDFLSFDFVGIDFESPERVRYEYRLVGLDTDWVPAGKRSYASYTNLDPGQYEFQARASIDGVSWSAPLGLPLTIRPPFYRTTWFLGAMTALVALLLWGMHRVRVHQQVQRSLLEERIRVAERERVREQVARDYHDEMGHKLAKLGIFSELVQRSVRRLAPDQEAPQIADYAEKIDETVQSLVRDTRDFLWTLDPRRDSVYELAIYMQEFGSRLFAETDVKFRVIGLDDGLKLARLSADWKRQLSLLFKEALTNSLRHADAHRVELRFGIVDDRLEISARDDGVGFDAEASLGRATGGQGLASMKRRAEQLGGRLLVETETGTGTRLRFVAESM</sequence>
<dbReference type="InterPro" id="IPR003594">
    <property type="entry name" value="HATPase_dom"/>
</dbReference>
<dbReference type="SUPFAM" id="SSF63829">
    <property type="entry name" value="Calcium-dependent phosphotriesterase"/>
    <property type="match status" value="3"/>
</dbReference>
<dbReference type="CDD" id="cd16917">
    <property type="entry name" value="HATPase_UhpB-NarQ-NarX-like"/>
    <property type="match status" value="1"/>
</dbReference>
<dbReference type="Gene3D" id="2.130.10.10">
    <property type="entry name" value="YVTN repeat-like/Quinoprotein amine dehydrogenase"/>
    <property type="match status" value="3"/>
</dbReference>
<keyword evidence="3" id="KW-0812">Transmembrane</keyword>
<proteinExistence type="predicted"/>
<keyword evidence="3" id="KW-0472">Membrane</keyword>
<comment type="caution">
    <text evidence="5">The sequence shown here is derived from an EMBL/GenBank/DDBJ whole genome shotgun (WGS) entry which is preliminary data.</text>
</comment>
<keyword evidence="1" id="KW-0597">Phosphoprotein</keyword>
<reference evidence="5" key="1">
    <citation type="submission" date="2020-04" db="EMBL/GenBank/DDBJ databases">
        <authorList>
            <person name="Zhang T."/>
        </authorList>
    </citation>
    <scope>NUCLEOTIDE SEQUENCE</scope>
    <source>
        <strain evidence="5">HKST-UBA02</strain>
    </source>
</reference>
<dbReference type="Pfam" id="PF02518">
    <property type="entry name" value="HATPase_c"/>
    <property type="match status" value="1"/>
</dbReference>
<dbReference type="SUPFAM" id="SSF55874">
    <property type="entry name" value="ATPase domain of HSP90 chaperone/DNA topoisomerase II/histidine kinase"/>
    <property type="match status" value="1"/>
</dbReference>
<name>A0A956NEW3_UNCEI</name>
<evidence type="ECO:0000256" key="3">
    <source>
        <dbReference type="SAM" id="Phobius"/>
    </source>
</evidence>
<dbReference type="PANTHER" id="PTHR43547">
    <property type="entry name" value="TWO-COMPONENT HISTIDINE KINASE"/>
    <property type="match status" value="1"/>
</dbReference>
<dbReference type="InterPro" id="IPR011110">
    <property type="entry name" value="Reg_prop"/>
</dbReference>